<dbReference type="GO" id="GO:0016787">
    <property type="term" value="F:hydrolase activity"/>
    <property type="evidence" value="ECO:0007669"/>
    <property type="project" value="UniProtKB-KW"/>
</dbReference>
<keyword evidence="4" id="KW-1185">Reference proteome</keyword>
<dbReference type="Gene3D" id="3.40.50.1820">
    <property type="entry name" value="alpha/beta hydrolase"/>
    <property type="match status" value="1"/>
</dbReference>
<dbReference type="SUPFAM" id="SSF53474">
    <property type="entry name" value="alpha/beta-Hydrolases"/>
    <property type="match status" value="1"/>
</dbReference>
<feature type="domain" description="Alpha/beta hydrolase fold-3" evidence="2">
    <location>
        <begin position="90"/>
        <end position="295"/>
    </location>
</feature>
<accession>A0A9X3TW91</accession>
<dbReference type="Proteomes" id="UP001141619">
    <property type="component" value="Unassembled WGS sequence"/>
</dbReference>
<dbReference type="EMBL" id="JANWOI010000001">
    <property type="protein sequence ID" value="MDA5192880.1"/>
    <property type="molecule type" value="Genomic_DNA"/>
</dbReference>
<dbReference type="InterPro" id="IPR029058">
    <property type="entry name" value="AB_hydrolase_fold"/>
</dbReference>
<name>A0A9X3TW91_9PROT</name>
<gene>
    <name evidence="3" type="ORF">NYP16_02765</name>
</gene>
<dbReference type="InterPro" id="IPR013094">
    <property type="entry name" value="AB_hydrolase_3"/>
</dbReference>
<reference evidence="3" key="2">
    <citation type="journal article" date="2023" name="Syst. Appl. Microbiol.">
        <title>Govania unica gen. nov., sp. nov., a rare biosphere bacterium that represents a novel family in the class Alphaproteobacteria.</title>
        <authorList>
            <person name="Vandamme P."/>
            <person name="Peeters C."/>
            <person name="Hettiarachchi A."/>
            <person name="Cnockaert M."/>
            <person name="Carlier A."/>
        </authorList>
    </citation>
    <scope>NUCLEOTIDE SEQUENCE</scope>
    <source>
        <strain evidence="3">LMG 31809</strain>
    </source>
</reference>
<evidence type="ECO:0000256" key="1">
    <source>
        <dbReference type="ARBA" id="ARBA00022801"/>
    </source>
</evidence>
<evidence type="ECO:0000259" key="2">
    <source>
        <dbReference type="Pfam" id="PF07859"/>
    </source>
</evidence>
<dbReference type="PANTHER" id="PTHR48081">
    <property type="entry name" value="AB HYDROLASE SUPERFAMILY PROTEIN C4A8.06C"/>
    <property type="match status" value="1"/>
</dbReference>
<reference evidence="3" key="1">
    <citation type="submission" date="2022-08" db="EMBL/GenBank/DDBJ databases">
        <authorList>
            <person name="Vandamme P."/>
            <person name="Hettiarachchi A."/>
            <person name="Peeters C."/>
            <person name="Cnockaert M."/>
            <person name="Carlier A."/>
        </authorList>
    </citation>
    <scope>NUCLEOTIDE SEQUENCE</scope>
    <source>
        <strain evidence="3">LMG 31809</strain>
    </source>
</reference>
<keyword evidence="1 3" id="KW-0378">Hydrolase</keyword>
<proteinExistence type="predicted"/>
<dbReference type="InterPro" id="IPR050300">
    <property type="entry name" value="GDXG_lipolytic_enzyme"/>
</dbReference>
<organism evidence="3 4">
    <name type="scientific">Govanella unica</name>
    <dbReference type="NCBI Taxonomy" id="2975056"/>
    <lineage>
        <taxon>Bacteria</taxon>
        <taxon>Pseudomonadati</taxon>
        <taxon>Pseudomonadota</taxon>
        <taxon>Alphaproteobacteria</taxon>
        <taxon>Emcibacterales</taxon>
        <taxon>Govanellaceae</taxon>
        <taxon>Govanella</taxon>
    </lineage>
</organism>
<dbReference type="AlphaFoldDB" id="A0A9X3TW91"/>
<evidence type="ECO:0000313" key="4">
    <source>
        <dbReference type="Proteomes" id="UP001141619"/>
    </source>
</evidence>
<protein>
    <submittedName>
        <fullName evidence="3">Alpha/beta hydrolase fold domain-containing protein</fullName>
    </submittedName>
</protein>
<sequence length="320" mass="34780">MTETTVFQADADPEMARILSAMAIASSSRPHASELAPEAQRRRFTEDMMFWNKEGPDLPRVENGLLQGPGGDLAYRLYEPLGAVELRPALVYFHGGGWTVGDLDSEDRQLRELALGSGVTIVSVAYRLAPEYKFPHPLEDCVAAMKWIAAEGAQLGIDRTRLAVGGLSAGANLALATALCLRDEGSDLVKFLMLFQGGYGARDSESFMLFGGGDYGLDRRAISNYYACYLDSPDQRDGPLVSPLLADLKNLPPVFLNAAGLDPLRDDSIELASRLVSAAVAVDFRLYPGVIHIFTLMSRRISLARQALRDAAEALRTALI</sequence>
<comment type="caution">
    <text evidence="3">The sequence shown here is derived from an EMBL/GenBank/DDBJ whole genome shotgun (WGS) entry which is preliminary data.</text>
</comment>
<dbReference type="PANTHER" id="PTHR48081:SF8">
    <property type="entry name" value="ALPHA_BETA HYDROLASE FOLD-3 DOMAIN-CONTAINING PROTEIN-RELATED"/>
    <property type="match status" value="1"/>
</dbReference>
<evidence type="ECO:0000313" key="3">
    <source>
        <dbReference type="EMBL" id="MDA5192880.1"/>
    </source>
</evidence>
<dbReference type="RefSeq" id="WP_274942581.1">
    <property type="nucleotide sequence ID" value="NZ_JANWOI010000001.1"/>
</dbReference>
<dbReference type="Pfam" id="PF07859">
    <property type="entry name" value="Abhydrolase_3"/>
    <property type="match status" value="1"/>
</dbReference>